<protein>
    <submittedName>
        <fullName evidence="2">Uncharacterized protein</fullName>
    </submittedName>
</protein>
<proteinExistence type="predicted"/>
<gene>
    <name evidence="2" type="ORF">B0J12DRAFT_724140</name>
</gene>
<reference evidence="2 3" key="1">
    <citation type="journal article" date="2021" name="Nat. Commun.">
        <title>Genetic determinants of endophytism in the Arabidopsis root mycobiome.</title>
        <authorList>
            <person name="Mesny F."/>
            <person name="Miyauchi S."/>
            <person name="Thiergart T."/>
            <person name="Pickel B."/>
            <person name="Atanasova L."/>
            <person name="Karlsson M."/>
            <person name="Huettel B."/>
            <person name="Barry K.W."/>
            <person name="Haridas S."/>
            <person name="Chen C."/>
            <person name="Bauer D."/>
            <person name="Andreopoulos W."/>
            <person name="Pangilinan J."/>
            <person name="LaButti K."/>
            <person name="Riley R."/>
            <person name="Lipzen A."/>
            <person name="Clum A."/>
            <person name="Drula E."/>
            <person name="Henrissat B."/>
            <person name="Kohler A."/>
            <person name="Grigoriev I.V."/>
            <person name="Martin F.M."/>
            <person name="Hacquard S."/>
        </authorList>
    </citation>
    <scope>NUCLEOTIDE SEQUENCE [LARGE SCALE GENOMIC DNA]</scope>
    <source>
        <strain evidence="2 3">MPI-SDFR-AT-0080</strain>
    </source>
</reference>
<evidence type="ECO:0000313" key="3">
    <source>
        <dbReference type="Proteomes" id="UP000774617"/>
    </source>
</evidence>
<dbReference type="Proteomes" id="UP000774617">
    <property type="component" value="Unassembled WGS sequence"/>
</dbReference>
<evidence type="ECO:0000313" key="2">
    <source>
        <dbReference type="EMBL" id="KAH7063716.1"/>
    </source>
</evidence>
<sequence>MARSSLVFLAALCVYVLGAQGGPMELDKRQRCPSCPLGGDPMVWESEFGLKESLGDRPHKERKLSNMLRVNFNEDTNQISCVQGDGGVVTFDDRSATVRFGVCMVKDTADPATLTTLVPHENCVPVSGELLFTKKHETANCKGSCMQHATLKDASQQDVPIGEMAPKYGYRGDGFFNGRIVTRCSELKPPLP</sequence>
<comment type="caution">
    <text evidence="2">The sequence shown here is derived from an EMBL/GenBank/DDBJ whole genome shotgun (WGS) entry which is preliminary data.</text>
</comment>
<organism evidence="2 3">
    <name type="scientific">Macrophomina phaseolina</name>
    <dbReference type="NCBI Taxonomy" id="35725"/>
    <lineage>
        <taxon>Eukaryota</taxon>
        <taxon>Fungi</taxon>
        <taxon>Dikarya</taxon>
        <taxon>Ascomycota</taxon>
        <taxon>Pezizomycotina</taxon>
        <taxon>Dothideomycetes</taxon>
        <taxon>Dothideomycetes incertae sedis</taxon>
        <taxon>Botryosphaeriales</taxon>
        <taxon>Botryosphaeriaceae</taxon>
        <taxon>Macrophomina</taxon>
    </lineage>
</organism>
<accession>A0ABQ8GT92</accession>
<feature type="signal peptide" evidence="1">
    <location>
        <begin position="1"/>
        <end position="21"/>
    </location>
</feature>
<dbReference type="EMBL" id="JAGTJR010000002">
    <property type="protein sequence ID" value="KAH7063716.1"/>
    <property type="molecule type" value="Genomic_DNA"/>
</dbReference>
<evidence type="ECO:0000256" key="1">
    <source>
        <dbReference type="SAM" id="SignalP"/>
    </source>
</evidence>
<feature type="chain" id="PRO_5047402150" evidence="1">
    <location>
        <begin position="22"/>
        <end position="192"/>
    </location>
</feature>
<name>A0ABQ8GT92_9PEZI</name>
<keyword evidence="1" id="KW-0732">Signal</keyword>
<keyword evidence="3" id="KW-1185">Reference proteome</keyword>